<dbReference type="Proteomes" id="UP001156140">
    <property type="component" value="Unassembled WGS sequence"/>
</dbReference>
<proteinExistence type="predicted"/>
<evidence type="ECO:0000313" key="1">
    <source>
        <dbReference type="EMBL" id="MCI0128748.1"/>
    </source>
</evidence>
<keyword evidence="2" id="KW-1185">Reference proteome</keyword>
<comment type="caution">
    <text evidence="1">The sequence shown here is derived from an EMBL/GenBank/DDBJ whole genome shotgun (WGS) entry which is preliminary data.</text>
</comment>
<dbReference type="EMBL" id="JALAZD010000003">
    <property type="protein sequence ID" value="MCI0128748.1"/>
    <property type="molecule type" value="Genomic_DNA"/>
</dbReference>
<gene>
    <name evidence="1" type="ORF">ML536_18095</name>
</gene>
<dbReference type="RefSeq" id="WP_035034512.1">
    <property type="nucleotide sequence ID" value="NZ_CP068983.1"/>
</dbReference>
<sequence length="65" mass="8037">MSDDPHSDDSVWRDPEFEQAVRDTAYFMWEQDGRPAGREKDYWFRAMEQHLRMRRNEKELRDGMQ</sequence>
<organism evidence="1 2">
    <name type="scientific">Paradevosia shaoguanensis</name>
    <dbReference type="NCBI Taxonomy" id="1335043"/>
    <lineage>
        <taxon>Bacteria</taxon>
        <taxon>Pseudomonadati</taxon>
        <taxon>Pseudomonadota</taxon>
        <taxon>Alphaproteobacteria</taxon>
        <taxon>Hyphomicrobiales</taxon>
        <taxon>Devosiaceae</taxon>
        <taxon>Paradevosia</taxon>
    </lineage>
</organism>
<name>A0AA41QR12_9HYPH</name>
<dbReference type="InterPro" id="IPR021327">
    <property type="entry name" value="DUF2934"/>
</dbReference>
<accession>A0AA41QR12</accession>
<dbReference type="Pfam" id="PF11154">
    <property type="entry name" value="DUF2934"/>
    <property type="match status" value="1"/>
</dbReference>
<protein>
    <submittedName>
        <fullName evidence="1">DUF2934 domain-containing protein</fullName>
    </submittedName>
</protein>
<evidence type="ECO:0000313" key="2">
    <source>
        <dbReference type="Proteomes" id="UP001156140"/>
    </source>
</evidence>
<reference evidence="1" key="1">
    <citation type="submission" date="2022-03" db="EMBL/GenBank/DDBJ databases">
        <title>The complete genome sequence of a Methyloterrigena soli.</title>
        <authorList>
            <person name="Zi Z."/>
        </authorList>
    </citation>
    <scope>NUCLEOTIDE SEQUENCE</scope>
    <source>
        <strain evidence="1">M48</strain>
    </source>
</reference>
<dbReference type="AlphaFoldDB" id="A0AA41QR12"/>